<gene>
    <name evidence="2" type="ORF">LZC94_27790</name>
</gene>
<dbReference type="Proteomes" id="UP001370348">
    <property type="component" value="Chromosome"/>
</dbReference>
<keyword evidence="3" id="KW-1185">Reference proteome</keyword>
<dbReference type="SUPFAM" id="SSF158745">
    <property type="entry name" value="LanC-like"/>
    <property type="match status" value="1"/>
</dbReference>
<dbReference type="InterPro" id="IPR007822">
    <property type="entry name" value="LANC-like"/>
</dbReference>
<accession>A0ABZ2LP44</accession>
<dbReference type="CDD" id="cd04792">
    <property type="entry name" value="LanM-like"/>
    <property type="match status" value="1"/>
</dbReference>
<evidence type="ECO:0000259" key="1">
    <source>
        <dbReference type="Pfam" id="PF13575"/>
    </source>
</evidence>
<proteinExistence type="predicted"/>
<evidence type="ECO:0000313" key="3">
    <source>
        <dbReference type="Proteomes" id="UP001370348"/>
    </source>
</evidence>
<dbReference type="NCBIfam" id="TIGR03897">
    <property type="entry name" value="lanti_2_LanM"/>
    <property type="match status" value="1"/>
</dbReference>
<organism evidence="2 3">
    <name type="scientific">Pendulispora albinea</name>
    <dbReference type="NCBI Taxonomy" id="2741071"/>
    <lineage>
        <taxon>Bacteria</taxon>
        <taxon>Pseudomonadati</taxon>
        <taxon>Myxococcota</taxon>
        <taxon>Myxococcia</taxon>
        <taxon>Myxococcales</taxon>
        <taxon>Sorangiineae</taxon>
        <taxon>Pendulisporaceae</taxon>
        <taxon>Pendulispora</taxon>
    </lineage>
</organism>
<name>A0ABZ2LP44_9BACT</name>
<dbReference type="PIRSF" id="PIRSF037228">
    <property type="entry name" value="Lant_mod_RumM"/>
    <property type="match status" value="1"/>
</dbReference>
<dbReference type="Gene3D" id="1.50.10.10">
    <property type="match status" value="1"/>
</dbReference>
<reference evidence="2 3" key="1">
    <citation type="submission" date="2021-12" db="EMBL/GenBank/DDBJ databases">
        <title>Discovery of the Pendulisporaceae a myxobacterial family with distinct sporulation behavior and unique specialized metabolism.</title>
        <authorList>
            <person name="Garcia R."/>
            <person name="Popoff A."/>
            <person name="Bader C.D."/>
            <person name="Loehr J."/>
            <person name="Walesch S."/>
            <person name="Walt C."/>
            <person name="Boldt J."/>
            <person name="Bunk B."/>
            <person name="Haeckl F.J.F.P.J."/>
            <person name="Gunesch A.P."/>
            <person name="Birkelbach J."/>
            <person name="Nuebel U."/>
            <person name="Pietschmann T."/>
            <person name="Bach T."/>
            <person name="Mueller R."/>
        </authorList>
    </citation>
    <scope>NUCLEOTIDE SEQUENCE [LARGE SCALE GENOMIC DNA]</scope>
    <source>
        <strain evidence="2 3">MSr11954</strain>
    </source>
</reference>
<dbReference type="PRINTS" id="PR01950">
    <property type="entry name" value="LANCSUPER"/>
</dbReference>
<dbReference type="EMBL" id="CP089984">
    <property type="protein sequence ID" value="WXB11653.1"/>
    <property type="molecule type" value="Genomic_DNA"/>
</dbReference>
<dbReference type="RefSeq" id="WP_394821273.1">
    <property type="nucleotide sequence ID" value="NZ_CP089984.1"/>
</dbReference>
<dbReference type="Pfam" id="PF13575">
    <property type="entry name" value="DUF4135"/>
    <property type="match status" value="1"/>
</dbReference>
<dbReference type="InterPro" id="IPR012341">
    <property type="entry name" value="6hp_glycosidase-like_sf"/>
</dbReference>
<dbReference type="InterPro" id="IPR017146">
    <property type="entry name" value="Lanti_2_LanM"/>
</dbReference>
<dbReference type="InterPro" id="IPR025410">
    <property type="entry name" value="Lant_dehyd"/>
</dbReference>
<dbReference type="Pfam" id="PF05147">
    <property type="entry name" value="LANC_like"/>
    <property type="match status" value="1"/>
</dbReference>
<sequence length="1078" mass="119469">MAERSMTDADREWLMDAVRRAETLGERRARRPSAEPHPDDTARLRLAAWRRREPFTSDELWTSRLRSAQLTEAELLAMASPPRTGDPPLAVPIPPWAELVVRSGFLAENPAPLPPWLRIDDAGQGQAPENFLSVAAIPLLETGRDALLAYVRARSREEGGSRFDSAAVVDQLFEPLTGLTHRMLARTMALSLARARPEIPEDRGWEAFLASLATQATRRSLLSEYPILFRQIATAVLQWIDAGRLLIDRILSDWNAIAAAFGGELPLGSLVAVETGLGDRHCRGLTVACLRFSSGVRVVYKPRSLAVEAHFQDLLAWINRRGVSLPLRTLAVLERGSYGWMEFAPRIPCTEPAALHHFYRRHGFLLGVLHLLRAQDFHAENIIAAGDQPLLIDLESVLMPEMPLDDPRISGAEKFAERAARGSVLATGLLPQPSWLTVEGEAIDVSGLGQSPDVSSPVPVPRLIDIGQPTMRIALEYKSVGGVQHRPVEADQALDLRLYRDDILAGFAESYRLLLAHREELKDPSGPIAAFSGDRVRVIVRPTMLYGAVLGTAFHPDVLRDGLEREQHFDSLWREVPRIPTLSHVIESERYDLWNSDIPYFTARTNSTCLMDSREQQIPGFPMESALDGVWSQLDRLSEDGLAQQTWFLHGALGTVMAQQHRIVQRPRHSPEERDRGEPVDLLAAADRVGHRLRQLAFRVGDTAQWLGVNATQDREWSLGRLRPDLFSGLLGVSFFLAHLGALTGDERHTELARSAQNTALSQIEYDALRTDLGMSGYGGVIFALCHLARLWDRDDLLTTAERLAERVIGRIADDDEYDIITGASGAIAGLRSLYALRPSDRVRHAIARAAEHLVWHTTETPHGVGWLGKGMHRQARVPISGFSHGVGGIAWTLFEAAAILDEPRFRRTALEALRYEQHTFDPDRHAWRELRELEPYAVLENAPPLVAWCYGGCGIGLSRVLMHRHHTDARSMHEIDAAIDLVRDHGFGSSQCQCHGDYGNIELLLNAAAVLDRPDLHAEGIAWAHASARINQGAWVCGTLSEIEVPGMMTGLAGIGLGMLRAHAPSRVPSVLTFQTP</sequence>
<feature type="domain" description="Lantibiotic biosynthesis protein dehydration" evidence="1">
    <location>
        <begin position="225"/>
        <end position="603"/>
    </location>
</feature>
<protein>
    <submittedName>
        <fullName evidence="2">Type 2 lantipeptide synthetase LanM family protein</fullName>
    </submittedName>
</protein>
<dbReference type="SMART" id="SM01260">
    <property type="entry name" value="LANC_like"/>
    <property type="match status" value="1"/>
</dbReference>
<evidence type="ECO:0000313" key="2">
    <source>
        <dbReference type="EMBL" id="WXB11653.1"/>
    </source>
</evidence>